<name>A0A7I8VY53_9ANNE</name>
<comment type="caution">
    <text evidence="1">The sequence shown here is derived from an EMBL/GenBank/DDBJ whole genome shotgun (WGS) entry which is preliminary data.</text>
</comment>
<gene>
    <name evidence="1" type="ORF">DGYR_LOCUS8857</name>
</gene>
<organism evidence="1 2">
    <name type="scientific">Dimorphilus gyrociliatus</name>
    <dbReference type="NCBI Taxonomy" id="2664684"/>
    <lineage>
        <taxon>Eukaryota</taxon>
        <taxon>Metazoa</taxon>
        <taxon>Spiralia</taxon>
        <taxon>Lophotrochozoa</taxon>
        <taxon>Annelida</taxon>
        <taxon>Polychaeta</taxon>
        <taxon>Polychaeta incertae sedis</taxon>
        <taxon>Dinophilidae</taxon>
        <taxon>Dimorphilus</taxon>
    </lineage>
</organism>
<reference evidence="1 2" key="1">
    <citation type="submission" date="2020-08" db="EMBL/GenBank/DDBJ databases">
        <authorList>
            <person name="Hejnol A."/>
        </authorList>
    </citation>
    <scope>NUCLEOTIDE SEQUENCE [LARGE SCALE GENOMIC DNA]</scope>
</reference>
<keyword evidence="2" id="KW-1185">Reference proteome</keyword>
<evidence type="ECO:0000313" key="2">
    <source>
        <dbReference type="Proteomes" id="UP000549394"/>
    </source>
</evidence>
<protein>
    <submittedName>
        <fullName evidence="1">DgyrCDS9381</fullName>
    </submittedName>
</protein>
<dbReference type="EMBL" id="CAJFCJ010000013">
    <property type="protein sequence ID" value="CAD5120826.1"/>
    <property type="molecule type" value="Genomic_DNA"/>
</dbReference>
<accession>A0A7I8VY53</accession>
<dbReference type="AlphaFoldDB" id="A0A7I8VY53"/>
<evidence type="ECO:0000313" key="1">
    <source>
        <dbReference type="EMBL" id="CAD5120826.1"/>
    </source>
</evidence>
<dbReference type="Proteomes" id="UP000549394">
    <property type="component" value="Unassembled WGS sequence"/>
</dbReference>
<sequence length="133" mass="15686">MVKCDVFDWEFPIQSEALFKYIEDNLSEDTRLRKEMEEKLKGIEGSQGCDVMLKCMKAIFGEALRFFIVPARTHAEKSLKVADDGLLILQSQYLYKLFCSLVVENQSLKTYIPCLETRKKYVDMTCDFWFFMY</sequence>
<proteinExistence type="predicted"/>